<keyword evidence="2" id="KW-0812">Transmembrane</keyword>
<dbReference type="Proteomes" id="UP000747110">
    <property type="component" value="Unassembled WGS sequence"/>
</dbReference>
<proteinExistence type="predicted"/>
<evidence type="ECO:0000256" key="2">
    <source>
        <dbReference type="SAM" id="Phobius"/>
    </source>
</evidence>
<feature type="region of interest" description="Disordered" evidence="1">
    <location>
        <begin position="263"/>
        <end position="297"/>
    </location>
</feature>
<evidence type="ECO:0000256" key="3">
    <source>
        <dbReference type="SAM" id="SignalP"/>
    </source>
</evidence>
<comment type="caution">
    <text evidence="4">The sequence shown here is derived from an EMBL/GenBank/DDBJ whole genome shotgun (WGS) entry which is preliminary data.</text>
</comment>
<feature type="compositionally biased region" description="Low complexity" evidence="1">
    <location>
        <begin position="44"/>
        <end position="53"/>
    </location>
</feature>
<gene>
    <name evidence="4" type="ORF">Vretifemale_2836</name>
    <name evidence="5" type="ORF">Vretimale_4170</name>
</gene>
<keyword evidence="2" id="KW-1133">Transmembrane helix</keyword>
<keyword evidence="6" id="KW-1185">Reference proteome</keyword>
<dbReference type="EMBL" id="BNCQ01000006">
    <property type="protein sequence ID" value="GIL98971.1"/>
    <property type="molecule type" value="Genomic_DNA"/>
</dbReference>
<keyword evidence="3" id="KW-0732">Signal</keyword>
<protein>
    <submittedName>
        <fullName evidence="4">Uncharacterized protein</fullName>
    </submittedName>
</protein>
<dbReference type="OrthoDB" id="552236at2759"/>
<evidence type="ECO:0000313" key="5">
    <source>
        <dbReference type="EMBL" id="GIL98971.1"/>
    </source>
</evidence>
<evidence type="ECO:0000256" key="1">
    <source>
        <dbReference type="SAM" id="MobiDB-lite"/>
    </source>
</evidence>
<dbReference type="EMBL" id="BNCP01000004">
    <property type="protein sequence ID" value="GIL72480.1"/>
    <property type="molecule type" value="Genomic_DNA"/>
</dbReference>
<reference evidence="4" key="1">
    <citation type="journal article" date="2021" name="Proc. Natl. Acad. Sci. U.S.A.">
        <title>Three genomes in the algal genus Volvox reveal the fate of a haploid sex-determining region after a transition to homothallism.</title>
        <authorList>
            <person name="Yamamoto K."/>
            <person name="Hamaji T."/>
            <person name="Kawai-Toyooka H."/>
            <person name="Matsuzaki R."/>
            <person name="Takahashi F."/>
            <person name="Nishimura Y."/>
            <person name="Kawachi M."/>
            <person name="Noguchi H."/>
            <person name="Minakuchi Y."/>
            <person name="Umen J.G."/>
            <person name="Toyoda A."/>
            <person name="Nozaki H."/>
        </authorList>
    </citation>
    <scope>NUCLEOTIDE SEQUENCE</scope>
    <source>
        <strain evidence="5">NIES-3785</strain>
        <strain evidence="4">NIES-3786</strain>
    </source>
</reference>
<organism evidence="4 6">
    <name type="scientific">Volvox reticuliferus</name>
    <dbReference type="NCBI Taxonomy" id="1737510"/>
    <lineage>
        <taxon>Eukaryota</taxon>
        <taxon>Viridiplantae</taxon>
        <taxon>Chlorophyta</taxon>
        <taxon>core chlorophytes</taxon>
        <taxon>Chlorophyceae</taxon>
        <taxon>CS clade</taxon>
        <taxon>Chlamydomonadales</taxon>
        <taxon>Volvocaceae</taxon>
        <taxon>Volvox</taxon>
    </lineage>
</organism>
<evidence type="ECO:0000313" key="4">
    <source>
        <dbReference type="EMBL" id="GIL72480.1"/>
    </source>
</evidence>
<feature type="compositionally biased region" description="Acidic residues" evidence="1">
    <location>
        <begin position="264"/>
        <end position="287"/>
    </location>
</feature>
<keyword evidence="2" id="KW-0472">Membrane</keyword>
<feature type="region of interest" description="Disordered" evidence="1">
    <location>
        <begin position="145"/>
        <end position="217"/>
    </location>
</feature>
<dbReference type="Proteomes" id="UP000722791">
    <property type="component" value="Unassembled WGS sequence"/>
</dbReference>
<sequence>MARIPHQRQRPWAIWCAVLIVCILHEQGQARFLVKQNVESLGPSEVSSSATETTAEKSQTEATPFLGVGPDNISPFYWFQQQLAVFAALERAMKQHLHEGMVPNDAARSLSPQEDLLRHVGCARMRAALLNKVAQQGSEILSGTSVSDLSAGTTSSSSGSTTGRSSTSSSSITNVMTDNGEVYEKGSVSSRVAYTGSRDSSRLRGEGENAEGVAAGDSGDKAVTGGFRKSRALQGAVYSDSSLEPGMMVYEFYDYGFQGYGSEYGEEYEDGGEEEEEWNGEEDEEPMPDTQARKRQDHDSALLKQYNLEGRLLKLLGGAHTLTFGGGDNEHLQSQASRERFTDIATKDVNGLAATAAALTTTAVDADTSEQTISTVAGKTMAGGFMYDSNVLDKSDMMFDFGSYDTDADQYEHEIYDDYYQAISLADTMLSRLDLDSDKDAWADYLEQAYEFFAYDNDIDWYKLDGMYDPSIWDAPNALAALANIAELVLWAHTGDIVLEVRPGFTTSHFLEENGAIVDSNSVFLVARNPYSDDGDIGYTATIYGHVPDEVGSGQLLLAEPQQQAPLEFVNVMSMQLVFPDGSVNWGLVTMLILIAGTLAMLVGFVASYISLRRSMALLSHALVYVPPRLAGKQQGCSGWGNCGGWPDLSGKGGKAVQLLLHPDDIQGAVCWMSTPVRASTVEDASQYVSTKVENESVAKALHK</sequence>
<accession>A0A8J4C3G6</accession>
<feature type="chain" id="PRO_5036433530" evidence="3">
    <location>
        <begin position="31"/>
        <end position="704"/>
    </location>
</feature>
<feature type="region of interest" description="Disordered" evidence="1">
    <location>
        <begin position="43"/>
        <end position="63"/>
    </location>
</feature>
<feature type="signal peptide" evidence="3">
    <location>
        <begin position="1"/>
        <end position="30"/>
    </location>
</feature>
<dbReference type="AlphaFoldDB" id="A0A8J4C3G6"/>
<feature type="compositionally biased region" description="Low complexity" evidence="1">
    <location>
        <begin position="145"/>
        <end position="173"/>
    </location>
</feature>
<name>A0A8J4C3G6_9CHLO</name>
<feature type="transmembrane region" description="Helical" evidence="2">
    <location>
        <begin position="586"/>
        <end position="610"/>
    </location>
</feature>
<evidence type="ECO:0000313" key="6">
    <source>
        <dbReference type="Proteomes" id="UP000747110"/>
    </source>
</evidence>